<keyword evidence="6" id="KW-1185">Reference proteome</keyword>
<evidence type="ECO:0000256" key="3">
    <source>
        <dbReference type="SAM" id="MobiDB-lite"/>
    </source>
</evidence>
<dbReference type="EMBL" id="JASAOG010000315">
    <property type="protein sequence ID" value="KAK0040609.1"/>
    <property type="molecule type" value="Genomic_DNA"/>
</dbReference>
<dbReference type="InterPro" id="IPR000719">
    <property type="entry name" value="Prot_kinase_dom"/>
</dbReference>
<proteinExistence type="predicted"/>
<dbReference type="PRINTS" id="PR00109">
    <property type="entry name" value="TYRKINASE"/>
</dbReference>
<dbReference type="Pfam" id="PF07714">
    <property type="entry name" value="PK_Tyr_Ser-Thr"/>
    <property type="match status" value="2"/>
</dbReference>
<reference evidence="5" key="1">
    <citation type="journal article" date="2023" name="PLoS Negl. Trop. Dis.">
        <title>A genome sequence for Biomphalaria pfeifferi, the major vector snail for the human-infecting parasite Schistosoma mansoni.</title>
        <authorList>
            <person name="Bu L."/>
            <person name="Lu L."/>
            <person name="Laidemitt M.R."/>
            <person name="Zhang S.M."/>
            <person name="Mutuku M."/>
            <person name="Mkoji G."/>
            <person name="Steinauer M."/>
            <person name="Loker E.S."/>
        </authorList>
    </citation>
    <scope>NUCLEOTIDE SEQUENCE</scope>
    <source>
        <strain evidence="5">KasaAsao</strain>
    </source>
</reference>
<name>A0AAD8EVS1_BIOPF</name>
<feature type="compositionally biased region" description="Basic and acidic residues" evidence="3">
    <location>
        <begin position="1403"/>
        <end position="1412"/>
    </location>
</feature>
<keyword evidence="1" id="KW-0547">Nucleotide-binding</keyword>
<evidence type="ECO:0000313" key="6">
    <source>
        <dbReference type="Proteomes" id="UP001233172"/>
    </source>
</evidence>
<feature type="domain" description="Protein kinase" evidence="4">
    <location>
        <begin position="546"/>
        <end position="860"/>
    </location>
</feature>
<comment type="caution">
    <text evidence="5">The sequence shown here is derived from an EMBL/GenBank/DDBJ whole genome shotgun (WGS) entry which is preliminary data.</text>
</comment>
<protein>
    <submittedName>
        <fullName evidence="5">Abelson tyrosine-protein kinase 2</fullName>
    </submittedName>
</protein>
<evidence type="ECO:0000313" key="5">
    <source>
        <dbReference type="EMBL" id="KAK0040609.1"/>
    </source>
</evidence>
<dbReference type="GO" id="GO:0004672">
    <property type="term" value="F:protein kinase activity"/>
    <property type="evidence" value="ECO:0007669"/>
    <property type="project" value="InterPro"/>
</dbReference>
<evidence type="ECO:0000259" key="4">
    <source>
        <dbReference type="PROSITE" id="PS50011"/>
    </source>
</evidence>
<dbReference type="GO" id="GO:0005524">
    <property type="term" value="F:ATP binding"/>
    <property type="evidence" value="ECO:0007669"/>
    <property type="project" value="UniProtKB-KW"/>
</dbReference>
<evidence type="ECO:0000256" key="2">
    <source>
        <dbReference type="ARBA" id="ARBA00022840"/>
    </source>
</evidence>
<dbReference type="Proteomes" id="UP001233172">
    <property type="component" value="Unassembled WGS sequence"/>
</dbReference>
<gene>
    <name evidence="5" type="ORF">Bpfe_029975</name>
</gene>
<reference evidence="5" key="2">
    <citation type="submission" date="2023-04" db="EMBL/GenBank/DDBJ databases">
        <authorList>
            <person name="Bu L."/>
            <person name="Lu L."/>
            <person name="Laidemitt M.R."/>
            <person name="Zhang S.M."/>
            <person name="Mutuku M."/>
            <person name="Mkoji G."/>
            <person name="Steinauer M."/>
            <person name="Loker E.S."/>
        </authorList>
    </citation>
    <scope>NUCLEOTIDE SEQUENCE</scope>
    <source>
        <strain evidence="5">KasaAsao</strain>
        <tissue evidence="5">Whole Snail</tissue>
    </source>
</reference>
<accession>A0AAD8EVS1</accession>
<keyword evidence="5" id="KW-0418">Kinase</keyword>
<organism evidence="5 6">
    <name type="scientific">Biomphalaria pfeifferi</name>
    <name type="common">Bloodfluke planorb</name>
    <name type="synonym">Freshwater snail</name>
    <dbReference type="NCBI Taxonomy" id="112525"/>
    <lineage>
        <taxon>Eukaryota</taxon>
        <taxon>Metazoa</taxon>
        <taxon>Spiralia</taxon>
        <taxon>Lophotrochozoa</taxon>
        <taxon>Mollusca</taxon>
        <taxon>Gastropoda</taxon>
        <taxon>Heterobranchia</taxon>
        <taxon>Euthyneura</taxon>
        <taxon>Panpulmonata</taxon>
        <taxon>Hygrophila</taxon>
        <taxon>Lymnaeoidea</taxon>
        <taxon>Planorbidae</taxon>
        <taxon>Biomphalaria</taxon>
    </lineage>
</organism>
<dbReference type="InterPro" id="IPR011009">
    <property type="entry name" value="Kinase-like_dom_sf"/>
</dbReference>
<dbReference type="PANTHER" id="PTHR24418">
    <property type="entry name" value="TYROSINE-PROTEIN KINASE"/>
    <property type="match status" value="1"/>
</dbReference>
<dbReference type="InterPro" id="IPR001245">
    <property type="entry name" value="Ser-Thr/Tyr_kinase_cat_dom"/>
</dbReference>
<sequence length="1700" mass="192844">MALFIHVPMCNDPACDVHIKPLCNFLTNHGFSIEDDLQMNGRFSCQFKENFLKCSYTILHKCEQLWSKIVHQESIIELLNQDHKKVICISFLDKNCGPSSPNNDLKSFFQDFHVQNLTTEQKVENFVNTVVTTLQSVSNDEMDPGPEAIAPPRPHPIASKEYVFHKGYINASESVDVLFQRIMFLYSQVRERASSQQGAFMKYPDVIGYMYVPTVYLRLLPHDMDSSEIIDFSKIQNYTDLKEFINLKEGDTFNISFFLNKIIPELYSSNCALGLATLALSQNNTLGEQSVSMLEQLIFRGHLGSASTNTDTLQSVQILLADPLVQLSQSLWSVSRKKSASCQNSKEMTVSRLANVIVLLQMEKLVTAFRGDNWQEFEISNDRLSTILNSCKQSENVKTLLRTLEMFFLRSPNKLNRTLQNLLTDISVDELILLAKEVWGKELGLTLLFVFSCFKKLFTTKNIRLVQVLKECVRTKSRISFWNSSLNPVVADIVYRGLTHFVTFCLREASHENIHEICVEVVKLIKSTSKLQPAHEVRKLKQALMFDPSPDIRREVIGLLEKKGLYDQHLDDFLIKELEKMLNPYLQLLDSAVTTTSDKIKIIGTFHQIPVLIQLQRPTILEHKGESYPASQGPQDRQLKSMIEILKQLDHDHISKLFAYRLTIIPKFNITEYYSNNLQDFLANKNKNHKYCNEKTLLLYLLQTSSALEHCHSKNIVHSNLTGASLFLVSKEKVMLGEFSLAVQLNSSKEILLRTEDTQSLPIRWTAPETLKESKVSLKSDVAMFGNLMYEVLTHGVLPYSCENLSDEEFFSRAVNFLIEPHRESCFKDDYYKLMLSCTHHRPERRPNIKNVQISLQHFLDNYSDDEVTSYSFPNLHDGTLKPSNQFTRGLPQTKKRYVIPILPKLEKVIQERIHYYKVGQFALFRETVSTHMSRMLVAKVHAGILDDIIPRVDIERVKNNNRTSHVIDIFLPANCSEDLCSLIDNNQVGQSPDSCLHLILKAAEMLKYFHDNNFILGQLKMSDIVIDMTSKTLKIYPISLKHMIYKTSSTDSSSTTRQSPYDNIACNFETDIFIFGRFMKELLLKVDAMKRPTWYSEPKTVDSDSVNMEQLNMNSCPASMYTLMDKCMQKMPQDRPKLSEIIRDVNYEINNIKCSSCASLTSTRNTQFSSEDMEGLTSTRNTQNTITRLSQNLEAINPSVHSSLTSSLKSESLSFIRSQSVPSGPKHQSGFNRFASSEMMVLNPSDSEELSGEEDTPDIQVMNQEKNYFASHGIDYHDNSIQEHGPGDTPSTHSSGNLAHIKTSDPEIVYCEIAPASRELISLDETLVKQVDCPDQKTSANVKVNKTSTVKKISAFKKIQNEHVKKRSRIQNKKSFQPEVENLHNMAVMNQYHSRPLPPIPDEERQDKGELSTDENVDTERNKDFEIGHIAYMLGHVFSPTPKKDISSAVVPSTHTVYDAMAVESYSSYPYIDWPSLNSSSDSSLSFRDDFDIYDLVPCLSDDDETSKANEMFYDASKDVAAPDEQTCLQTCLSDDLACSETLSENITVNSGNVGVSASFNKNALNFKDTIAQHPDILRQSWSDSGVNHNHVSEDNAVYSVCVANSASDGDLCRKNCPDFCDISSHQHVIQNSSSVLSKTKLALATSTVEEVESVASEKYDHLSKAFPNDSNLNKCCMPLTEADSSDDHDTLSTIVYYV</sequence>
<keyword evidence="2" id="KW-0067">ATP-binding</keyword>
<dbReference type="InterPro" id="IPR050198">
    <property type="entry name" value="Non-receptor_tyrosine_kinases"/>
</dbReference>
<keyword evidence="5" id="KW-0808">Transferase</keyword>
<feature type="region of interest" description="Disordered" evidence="3">
    <location>
        <begin position="1394"/>
        <end position="1417"/>
    </location>
</feature>
<dbReference type="SUPFAM" id="SSF56112">
    <property type="entry name" value="Protein kinase-like (PK-like)"/>
    <property type="match status" value="2"/>
</dbReference>
<dbReference type="PROSITE" id="PS50011">
    <property type="entry name" value="PROTEIN_KINASE_DOM"/>
    <property type="match status" value="1"/>
</dbReference>
<dbReference type="Gene3D" id="1.10.510.10">
    <property type="entry name" value="Transferase(Phosphotransferase) domain 1"/>
    <property type="match status" value="2"/>
</dbReference>
<evidence type="ECO:0000256" key="1">
    <source>
        <dbReference type="ARBA" id="ARBA00022741"/>
    </source>
</evidence>